<dbReference type="Proteomes" id="UP000593594">
    <property type="component" value="Chromosome"/>
</dbReference>
<keyword evidence="5" id="KW-1185">Reference proteome</keyword>
<protein>
    <recommendedName>
        <fullName evidence="3">Organic solvent tolerance-like N-terminal domain-containing protein</fullName>
    </recommendedName>
</protein>
<dbReference type="EMBL" id="CP058214">
    <property type="protein sequence ID" value="QPC42580.1"/>
    <property type="molecule type" value="Genomic_DNA"/>
</dbReference>
<accession>A0A7S8C394</accession>
<dbReference type="GO" id="GO:0030288">
    <property type="term" value="C:outer membrane-bounded periplasmic space"/>
    <property type="evidence" value="ECO:0007669"/>
    <property type="project" value="TreeGrafter"/>
</dbReference>
<feature type="domain" description="Organic solvent tolerance-like N-terminal" evidence="3">
    <location>
        <begin position="55"/>
        <end position="157"/>
    </location>
</feature>
<name>A0A7S8C394_9HYPH</name>
<dbReference type="PANTHER" id="PTHR36504:SF1">
    <property type="entry name" value="LIPOPOLYSACCHARIDE EXPORT SYSTEM PROTEIN LPTA"/>
    <property type="match status" value="1"/>
</dbReference>
<dbReference type="Pfam" id="PF03968">
    <property type="entry name" value="LptD_N"/>
    <property type="match status" value="1"/>
</dbReference>
<proteinExistence type="predicted"/>
<dbReference type="AlphaFoldDB" id="A0A7S8C394"/>
<dbReference type="GO" id="GO:0017089">
    <property type="term" value="F:glycolipid transfer activity"/>
    <property type="evidence" value="ECO:0007669"/>
    <property type="project" value="TreeGrafter"/>
</dbReference>
<evidence type="ECO:0000256" key="2">
    <source>
        <dbReference type="SAM" id="SignalP"/>
    </source>
</evidence>
<reference evidence="4 5" key="1">
    <citation type="submission" date="2020-06" db="EMBL/GenBank/DDBJ databases">
        <title>Genome sequence of 2 isolates from Red Sea Mangroves.</title>
        <authorList>
            <person name="Sefrji F."/>
            <person name="Michoud G."/>
            <person name="Merlino G."/>
            <person name="Daffonchio D."/>
        </authorList>
    </citation>
    <scope>NUCLEOTIDE SEQUENCE [LARGE SCALE GENOMIC DNA]</scope>
    <source>
        <strain evidence="4 5">R1DC25</strain>
    </source>
</reference>
<dbReference type="KEGG" id="kmn:HW532_07610"/>
<evidence type="ECO:0000259" key="3">
    <source>
        <dbReference type="Pfam" id="PF03968"/>
    </source>
</evidence>
<feature type="signal peptide" evidence="2">
    <location>
        <begin position="1"/>
        <end position="27"/>
    </location>
</feature>
<dbReference type="InterPro" id="IPR052037">
    <property type="entry name" value="LPS_export_LptA"/>
</dbReference>
<keyword evidence="1 2" id="KW-0732">Signal</keyword>
<organism evidence="4 5">
    <name type="scientific">Kaustia mangrovi</name>
    <dbReference type="NCBI Taxonomy" id="2593653"/>
    <lineage>
        <taxon>Bacteria</taxon>
        <taxon>Pseudomonadati</taxon>
        <taxon>Pseudomonadota</taxon>
        <taxon>Alphaproteobacteria</taxon>
        <taxon>Hyphomicrobiales</taxon>
        <taxon>Parvibaculaceae</taxon>
        <taxon>Kaustia</taxon>
    </lineage>
</organism>
<evidence type="ECO:0000256" key="1">
    <source>
        <dbReference type="ARBA" id="ARBA00022729"/>
    </source>
</evidence>
<feature type="chain" id="PRO_5032518479" description="Organic solvent tolerance-like N-terminal domain-containing protein" evidence="2">
    <location>
        <begin position="28"/>
        <end position="173"/>
    </location>
</feature>
<evidence type="ECO:0000313" key="4">
    <source>
        <dbReference type="EMBL" id="QPC42580.1"/>
    </source>
</evidence>
<dbReference type="GO" id="GO:0009279">
    <property type="term" value="C:cell outer membrane"/>
    <property type="evidence" value="ECO:0007669"/>
    <property type="project" value="TreeGrafter"/>
</dbReference>
<dbReference type="GO" id="GO:0015920">
    <property type="term" value="P:lipopolysaccharide transport"/>
    <property type="evidence" value="ECO:0007669"/>
    <property type="project" value="TreeGrafter"/>
</dbReference>
<dbReference type="RefSeq" id="WP_213163815.1">
    <property type="nucleotide sequence ID" value="NZ_CP058214.1"/>
</dbReference>
<dbReference type="Gene3D" id="2.60.450.10">
    <property type="entry name" value="Lipopolysaccharide (LPS) transport protein A like domain"/>
    <property type="match status" value="1"/>
</dbReference>
<sequence>MRGKTHFAPVALVAGLCALGMALPAGLAGPAAAQAVDTTGLKEAGNTARTVDFAADSMKVDRDKEHIVLNGHVEATRGKVNLTSNELVVEYVDSLNNAKFLNAKGNVVITSGDQVIRGQWARMDVDANTVTLGDDVEVTQGDTVLTGKKLFINLDTGESQMTGGRVKGRFIPE</sequence>
<dbReference type="PANTHER" id="PTHR36504">
    <property type="entry name" value="LIPOPOLYSACCHARIDE EXPORT SYSTEM PROTEIN LPTA"/>
    <property type="match status" value="1"/>
</dbReference>
<dbReference type="InterPro" id="IPR005653">
    <property type="entry name" value="OstA-like_N"/>
</dbReference>
<gene>
    <name evidence="4" type="ORF">HW532_07610</name>
</gene>
<evidence type="ECO:0000313" key="5">
    <source>
        <dbReference type="Proteomes" id="UP000593594"/>
    </source>
</evidence>